<evidence type="ECO:0000256" key="3">
    <source>
        <dbReference type="ARBA" id="ARBA00023163"/>
    </source>
</evidence>
<dbReference type="GeneID" id="301456843"/>
<dbReference type="SUPFAM" id="SSF53822">
    <property type="entry name" value="Periplasmic binding protein-like I"/>
    <property type="match status" value="1"/>
</dbReference>
<dbReference type="PANTHER" id="PTHR30146:SF109">
    <property type="entry name" value="HTH-TYPE TRANSCRIPTIONAL REGULATOR GALS"/>
    <property type="match status" value="1"/>
</dbReference>
<organism evidence="5 6">
    <name type="scientific">Microbacterium aurantiacum</name>
    <dbReference type="NCBI Taxonomy" id="162393"/>
    <lineage>
        <taxon>Bacteria</taxon>
        <taxon>Bacillati</taxon>
        <taxon>Actinomycetota</taxon>
        <taxon>Actinomycetes</taxon>
        <taxon>Micrococcales</taxon>
        <taxon>Microbacteriaceae</taxon>
        <taxon>Microbacterium</taxon>
    </lineage>
</organism>
<dbReference type="SMART" id="SM00354">
    <property type="entry name" value="HTH_LACI"/>
    <property type="match status" value="1"/>
</dbReference>
<keyword evidence="1" id="KW-0805">Transcription regulation</keyword>
<dbReference type="InterPro" id="IPR000843">
    <property type="entry name" value="HTH_LacI"/>
</dbReference>
<dbReference type="Gene3D" id="1.10.260.40">
    <property type="entry name" value="lambda repressor-like DNA-binding domains"/>
    <property type="match status" value="1"/>
</dbReference>
<dbReference type="Gene3D" id="3.40.50.2300">
    <property type="match status" value="2"/>
</dbReference>
<dbReference type="CDD" id="cd06267">
    <property type="entry name" value="PBP1_LacI_sugar_binding-like"/>
    <property type="match status" value="1"/>
</dbReference>
<dbReference type="InterPro" id="IPR010982">
    <property type="entry name" value="Lambda_DNA-bd_dom_sf"/>
</dbReference>
<protein>
    <submittedName>
        <fullName evidence="5">LacI family transcriptional regulator</fullName>
    </submittedName>
</protein>
<keyword evidence="2" id="KW-0238">DNA-binding</keyword>
<accession>A0AAJ2HGY3</accession>
<dbReference type="InterPro" id="IPR001761">
    <property type="entry name" value="Peripla_BP/Lac1_sug-bd_dom"/>
</dbReference>
<evidence type="ECO:0000259" key="4">
    <source>
        <dbReference type="PROSITE" id="PS50932"/>
    </source>
</evidence>
<evidence type="ECO:0000313" key="5">
    <source>
        <dbReference type="EMBL" id="MDS0244265.1"/>
    </source>
</evidence>
<evidence type="ECO:0000256" key="2">
    <source>
        <dbReference type="ARBA" id="ARBA00023125"/>
    </source>
</evidence>
<gene>
    <name evidence="5" type="ORF">KZC50_01415</name>
</gene>
<dbReference type="EMBL" id="JAHWXH010000001">
    <property type="protein sequence ID" value="MDS0244265.1"/>
    <property type="molecule type" value="Genomic_DNA"/>
</dbReference>
<dbReference type="PANTHER" id="PTHR30146">
    <property type="entry name" value="LACI-RELATED TRANSCRIPTIONAL REPRESSOR"/>
    <property type="match status" value="1"/>
</dbReference>
<dbReference type="RefSeq" id="WP_310890351.1">
    <property type="nucleotide sequence ID" value="NZ_BAAAGR010000001.1"/>
</dbReference>
<evidence type="ECO:0000256" key="1">
    <source>
        <dbReference type="ARBA" id="ARBA00023015"/>
    </source>
</evidence>
<feature type="domain" description="HTH lacI-type" evidence="4">
    <location>
        <begin position="22"/>
        <end position="76"/>
    </location>
</feature>
<comment type="caution">
    <text evidence="5">The sequence shown here is derived from an EMBL/GenBank/DDBJ whole genome shotgun (WGS) entry which is preliminary data.</text>
</comment>
<dbReference type="SUPFAM" id="SSF47413">
    <property type="entry name" value="lambda repressor-like DNA-binding domains"/>
    <property type="match status" value="1"/>
</dbReference>
<proteinExistence type="predicted"/>
<dbReference type="InterPro" id="IPR028082">
    <property type="entry name" value="Peripla_BP_I"/>
</dbReference>
<keyword evidence="3" id="KW-0804">Transcription</keyword>
<dbReference type="Pfam" id="PF00356">
    <property type="entry name" value="LacI"/>
    <property type="match status" value="1"/>
</dbReference>
<reference evidence="5 6" key="1">
    <citation type="submission" date="2021-06" db="EMBL/GenBank/DDBJ databases">
        <title>Genome-based taxonomic framework of Microbacterium strains isolated from marine environment, the description of four new species and reclassification of four preexisting species.</title>
        <authorList>
            <person name="Lee S.D."/>
            <person name="Kim S.-M."/>
            <person name="Byeon Y.-S."/>
            <person name="Yang H.L."/>
            <person name="Kim I.S."/>
        </authorList>
    </citation>
    <scope>NUCLEOTIDE SEQUENCE [LARGE SCALE GENOMIC DNA]</scope>
    <source>
        <strain evidence="5 6">KACC 20514</strain>
    </source>
</reference>
<dbReference type="GO" id="GO:0003700">
    <property type="term" value="F:DNA-binding transcription factor activity"/>
    <property type="evidence" value="ECO:0007669"/>
    <property type="project" value="TreeGrafter"/>
</dbReference>
<dbReference type="Pfam" id="PF00532">
    <property type="entry name" value="Peripla_BP_1"/>
    <property type="match status" value="1"/>
</dbReference>
<dbReference type="AlphaFoldDB" id="A0AAJ2HGY3"/>
<dbReference type="CDD" id="cd01392">
    <property type="entry name" value="HTH_LacI"/>
    <property type="match status" value="1"/>
</dbReference>
<dbReference type="PROSITE" id="PS50932">
    <property type="entry name" value="HTH_LACI_2"/>
    <property type="match status" value="1"/>
</dbReference>
<evidence type="ECO:0000313" key="6">
    <source>
        <dbReference type="Proteomes" id="UP001183582"/>
    </source>
</evidence>
<name>A0AAJ2HGY3_9MICO</name>
<dbReference type="Proteomes" id="UP001183582">
    <property type="component" value="Unassembled WGS sequence"/>
</dbReference>
<sequence>MTSATTPDTDTGSPVAGRRVVVSAREVAREAGVSTATVSYVFNARGGVSQATRDHVRAVAERLGYDRPVPARERRSLDVLGLALSNVANPFYPELSVAFCAAAARRGFGVFLAHTGDDDDSASRTIRSMIERGVDGIAIAVARSDSAKAVRDMRRARLPFVQISRAYTGISSDFVGIDDLAAARQIAAHALGHRRGPIATVVGPHTSSASADRESGFVAEARAAGTDLPAEYRVSVPLTLEGGRAAAAHLLALPVPPKFVLCGSDVLALGVMTHAQSRGLDVPRDIAVTGFDGIEVCATEMIRLTGVVQPHVDMARSAVDLLIDRISGRRSALSCVRIPHALSIGRTCGCPREEREH</sequence>
<dbReference type="GO" id="GO:0000976">
    <property type="term" value="F:transcription cis-regulatory region binding"/>
    <property type="evidence" value="ECO:0007669"/>
    <property type="project" value="TreeGrafter"/>
</dbReference>